<dbReference type="EMBL" id="JBAMMX010000014">
    <property type="protein sequence ID" value="KAK6928573.1"/>
    <property type="molecule type" value="Genomic_DNA"/>
</dbReference>
<keyword evidence="4" id="KW-1185">Reference proteome</keyword>
<feature type="domain" description="Atos-like conserved" evidence="2">
    <location>
        <begin position="410"/>
        <end position="469"/>
    </location>
</feature>
<dbReference type="Pfam" id="PF13889">
    <property type="entry name" value="Chromosome_seg"/>
    <property type="match status" value="1"/>
</dbReference>
<dbReference type="InterPro" id="IPR025261">
    <property type="entry name" value="Atos-like_cons_dom"/>
</dbReference>
<dbReference type="PANTHER" id="PTHR13199">
    <property type="entry name" value="GH03947P"/>
    <property type="match status" value="1"/>
</dbReference>
<proteinExistence type="predicted"/>
<dbReference type="AlphaFoldDB" id="A0AAN8VJ20"/>
<sequence length="782" mass="85778">MGLPQVSSGDVTEEVAASLSTSGRSLPQFSGVSTCDLHGMQVESSSWSAGNSVCSSLGDFQRKTSLEHSRYSDDHPKSTGGLDDRHDAYGLKVGDKERDGWFSQKYARNNRTPTARIVGFDSSGMDASIAGKRVLGNHTSVLDGLPSNETISNGPHSQVRKRLLSPLNNMFTHSRFNGDPLDIGCGDHPIGSLVVGSNFSPSVAQDHKKANIGSKNHPNTPVSSICEFSQGTNISSDGHLTTSIFFTDGPLLENHEPSPYNTSLSSPKVDLSREPLKNKSQARAITISPRKVIVPPLSLSPLGPKFSERMKTAGGSRNVRQEIKLDSLTSKNVGLSHEKLVQDPRFIPDKEFKMMSKSCEELAPLHKDFRSSSAESPSLLNWGIFEDLAFPRHCIKFGRSLSALPVRRSLVGSFEESLFSGRLPCGQFCKSIHGFLAVLNVTGGNFSPKPKKLPFAVTSVDGDSYLLYYASIDLAGELPSKFSNGQKMERDLVNNDAKTTKNCVRIPMKGRIQLVLSNPERTPLHTFFCNYDLSDMPAGTKTFLRQKVTLASAGPILREFKHGRKDLDMKVEDCACPISGKRDATQMRTMRARSNPLQFSSTKKCYQADMLHTTGSTKHSSEVKGSGDLPISLNTGTQSDRSSQLDTLHSAPSILDNKCLDGGCPPSLENHSWIDACHEADQKSANGCLKVNDNVTGAGILRYALHLRFICPSPKRSSRSVQRCKSDPLSVPKRTALEGDRKFYLYNDLKVVFPQRHSDSDEGKLNVEYHYPEDPKYFDISN</sequence>
<evidence type="ECO:0000313" key="3">
    <source>
        <dbReference type="EMBL" id="KAK6928573.1"/>
    </source>
</evidence>
<feature type="region of interest" description="Disordered" evidence="1">
    <location>
        <begin position="616"/>
        <end position="644"/>
    </location>
</feature>
<dbReference type="InterPro" id="IPR051506">
    <property type="entry name" value="ATOS_Transcription_Regulators"/>
</dbReference>
<gene>
    <name evidence="3" type="ORF">RJ641_007164</name>
</gene>
<reference evidence="3 4" key="1">
    <citation type="submission" date="2023-12" db="EMBL/GenBank/DDBJ databases">
        <title>A high-quality genome assembly for Dillenia turbinata (Dilleniales).</title>
        <authorList>
            <person name="Chanderbali A."/>
        </authorList>
    </citation>
    <scope>NUCLEOTIDE SEQUENCE [LARGE SCALE GENOMIC DNA]</scope>
    <source>
        <strain evidence="3">LSX21</strain>
        <tissue evidence="3">Leaf</tissue>
    </source>
</reference>
<feature type="compositionally biased region" description="Polar residues" evidence="1">
    <location>
        <begin position="632"/>
        <end position="644"/>
    </location>
</feature>
<feature type="region of interest" description="Disordered" evidence="1">
    <location>
        <begin position="256"/>
        <end position="275"/>
    </location>
</feature>
<dbReference type="InterPro" id="IPR033473">
    <property type="entry name" value="Atos-like_C"/>
</dbReference>
<organism evidence="3 4">
    <name type="scientific">Dillenia turbinata</name>
    <dbReference type="NCBI Taxonomy" id="194707"/>
    <lineage>
        <taxon>Eukaryota</taxon>
        <taxon>Viridiplantae</taxon>
        <taxon>Streptophyta</taxon>
        <taxon>Embryophyta</taxon>
        <taxon>Tracheophyta</taxon>
        <taxon>Spermatophyta</taxon>
        <taxon>Magnoliopsida</taxon>
        <taxon>eudicotyledons</taxon>
        <taxon>Gunneridae</taxon>
        <taxon>Pentapetalae</taxon>
        <taxon>Dilleniales</taxon>
        <taxon>Dilleniaceae</taxon>
        <taxon>Dillenia</taxon>
    </lineage>
</organism>
<comment type="caution">
    <text evidence="3">The sequence shown here is derived from an EMBL/GenBank/DDBJ whole genome shotgun (WGS) entry which is preliminary data.</text>
</comment>
<accession>A0AAN8VJ20</accession>
<name>A0AAN8VJ20_9MAGN</name>
<dbReference type="SMART" id="SM01177">
    <property type="entry name" value="DUF4210"/>
    <property type="match status" value="1"/>
</dbReference>
<dbReference type="PANTHER" id="PTHR13199:SF23">
    <property type="entry name" value="MEIOSIS CHROMOSOME SEGREGATION FAMILY PROTEIN"/>
    <property type="match status" value="1"/>
</dbReference>
<protein>
    <submittedName>
        <fullName evidence="3">Protein FAM214, C-terminal</fullName>
    </submittedName>
</protein>
<dbReference type="Proteomes" id="UP001370490">
    <property type="component" value="Unassembled WGS sequence"/>
</dbReference>
<evidence type="ECO:0000259" key="2">
    <source>
        <dbReference type="SMART" id="SM01177"/>
    </source>
</evidence>
<feature type="region of interest" description="Disordered" evidence="1">
    <location>
        <begin position="67"/>
        <end position="86"/>
    </location>
</feature>
<evidence type="ECO:0000256" key="1">
    <source>
        <dbReference type="SAM" id="MobiDB-lite"/>
    </source>
</evidence>
<evidence type="ECO:0000313" key="4">
    <source>
        <dbReference type="Proteomes" id="UP001370490"/>
    </source>
</evidence>
<feature type="compositionally biased region" description="Polar residues" evidence="1">
    <location>
        <begin position="1"/>
        <end position="10"/>
    </location>
</feature>
<feature type="region of interest" description="Disordered" evidence="1">
    <location>
        <begin position="1"/>
        <end position="23"/>
    </location>
</feature>